<feature type="domain" description="H15" evidence="5">
    <location>
        <begin position="66"/>
        <end position="144"/>
    </location>
</feature>
<keyword evidence="3" id="KW-0539">Nucleus</keyword>
<dbReference type="InterPro" id="IPR036390">
    <property type="entry name" value="WH_DNA-bd_sf"/>
</dbReference>
<comment type="subcellular location">
    <subcellularLocation>
        <location evidence="1">Nucleus</location>
    </subcellularLocation>
</comment>
<reference evidence="6 7" key="1">
    <citation type="submission" date="2018-09" db="EMBL/GenBank/DDBJ databases">
        <title>A high-quality reference genome of wild soybean provides a powerful tool to mine soybean genomes.</title>
        <authorList>
            <person name="Xie M."/>
            <person name="Chung C.Y.L."/>
            <person name="Li M.-W."/>
            <person name="Wong F.-L."/>
            <person name="Chan T.-F."/>
            <person name="Lam H.-M."/>
        </authorList>
    </citation>
    <scope>NUCLEOTIDE SEQUENCE [LARGE SCALE GENOMIC DNA]</scope>
    <source>
        <strain evidence="7">cv. W05</strain>
        <tissue evidence="6">Hypocotyl of etiolated seedlings</tissue>
    </source>
</reference>
<gene>
    <name evidence="6" type="ORF">D0Y65_046266</name>
</gene>
<evidence type="ECO:0000256" key="3">
    <source>
        <dbReference type="ARBA" id="ARBA00023242"/>
    </source>
</evidence>
<evidence type="ECO:0000313" key="6">
    <source>
        <dbReference type="EMBL" id="RZB57510.1"/>
    </source>
</evidence>
<dbReference type="PANTHER" id="PTHR11467">
    <property type="entry name" value="HISTONE H1"/>
    <property type="match status" value="1"/>
</dbReference>
<dbReference type="InterPro" id="IPR036388">
    <property type="entry name" value="WH-like_DNA-bd_sf"/>
</dbReference>
<sequence length="264" mass="29921">MRTGMEKEKENCERDEENSRSRRIIMTHLKDSIFSQLNHHPSLSTVDSSVIERRLRELFPAFRTPTHPPYAWMIESAIMGLNEETGSTKEAISEFIKREYNNNSDDLPLAHERILALQLERLCQVGEIACAAEGGGSGRYVLTRDSVNQETETKQQDEKGVILGLGLGVTRPRFRFFSCSKKNEDLFVVKVIKGNNIGSSAGWKLVLQILHLLGIIPNARLMHIYREGNDHACGMDEDFAFLSSNLHGCFSCSLVMLWEFLSLM</sequence>
<feature type="region of interest" description="Disordered" evidence="4">
    <location>
        <begin position="1"/>
        <end position="20"/>
    </location>
</feature>
<comment type="caution">
    <text evidence="6">The sequence shown here is derived from an EMBL/GenBank/DDBJ whole genome shotgun (WGS) entry which is preliminary data.</text>
</comment>
<organism evidence="6 7">
    <name type="scientific">Glycine soja</name>
    <name type="common">Wild soybean</name>
    <dbReference type="NCBI Taxonomy" id="3848"/>
    <lineage>
        <taxon>Eukaryota</taxon>
        <taxon>Viridiplantae</taxon>
        <taxon>Streptophyta</taxon>
        <taxon>Embryophyta</taxon>
        <taxon>Tracheophyta</taxon>
        <taxon>Spermatophyta</taxon>
        <taxon>Magnoliopsida</taxon>
        <taxon>eudicotyledons</taxon>
        <taxon>Gunneridae</taxon>
        <taxon>Pentapetalae</taxon>
        <taxon>rosids</taxon>
        <taxon>fabids</taxon>
        <taxon>Fabales</taxon>
        <taxon>Fabaceae</taxon>
        <taxon>Papilionoideae</taxon>
        <taxon>50 kb inversion clade</taxon>
        <taxon>NPAAA clade</taxon>
        <taxon>indigoferoid/millettioid clade</taxon>
        <taxon>Phaseoleae</taxon>
        <taxon>Glycine</taxon>
        <taxon>Glycine subgen. Soja</taxon>
    </lineage>
</organism>
<dbReference type="AlphaFoldDB" id="A0A445G8I3"/>
<dbReference type="InterPro" id="IPR005818">
    <property type="entry name" value="Histone_H1/H5_H15"/>
</dbReference>
<dbReference type="Proteomes" id="UP000289340">
    <property type="component" value="Chromosome 17"/>
</dbReference>
<dbReference type="GO" id="GO:0003690">
    <property type="term" value="F:double-stranded DNA binding"/>
    <property type="evidence" value="ECO:0007669"/>
    <property type="project" value="TreeGrafter"/>
</dbReference>
<dbReference type="Gene3D" id="1.10.10.10">
    <property type="entry name" value="Winged helix-like DNA-binding domain superfamily/Winged helix DNA-binding domain"/>
    <property type="match status" value="1"/>
</dbReference>
<dbReference type="GO" id="GO:0005730">
    <property type="term" value="C:nucleolus"/>
    <property type="evidence" value="ECO:0007669"/>
    <property type="project" value="TreeGrafter"/>
</dbReference>
<dbReference type="SMART" id="SM00526">
    <property type="entry name" value="H15"/>
    <property type="match status" value="1"/>
</dbReference>
<dbReference type="GO" id="GO:0031492">
    <property type="term" value="F:nucleosomal DNA binding"/>
    <property type="evidence" value="ECO:0007669"/>
    <property type="project" value="TreeGrafter"/>
</dbReference>
<evidence type="ECO:0000256" key="1">
    <source>
        <dbReference type="ARBA" id="ARBA00004123"/>
    </source>
</evidence>
<dbReference type="GO" id="GO:0030261">
    <property type="term" value="P:chromosome condensation"/>
    <property type="evidence" value="ECO:0007669"/>
    <property type="project" value="TreeGrafter"/>
</dbReference>
<dbReference type="SUPFAM" id="SSF46785">
    <property type="entry name" value="Winged helix' DNA-binding domain"/>
    <property type="match status" value="1"/>
</dbReference>
<protein>
    <recommendedName>
        <fullName evidence="5">H15 domain-containing protein</fullName>
    </recommendedName>
</protein>
<evidence type="ECO:0000256" key="4">
    <source>
        <dbReference type="SAM" id="MobiDB-lite"/>
    </source>
</evidence>
<accession>A0A445G8I3</accession>
<dbReference type="GO" id="GO:0000786">
    <property type="term" value="C:nucleosome"/>
    <property type="evidence" value="ECO:0007669"/>
    <property type="project" value="InterPro"/>
</dbReference>
<dbReference type="Pfam" id="PF00538">
    <property type="entry name" value="Linker_histone"/>
    <property type="match status" value="1"/>
</dbReference>
<name>A0A445G8I3_GLYSO</name>
<evidence type="ECO:0000313" key="7">
    <source>
        <dbReference type="Proteomes" id="UP000289340"/>
    </source>
</evidence>
<proteinExistence type="predicted"/>
<dbReference type="EMBL" id="QZWG01000017">
    <property type="protein sequence ID" value="RZB57510.1"/>
    <property type="molecule type" value="Genomic_DNA"/>
</dbReference>
<dbReference type="PROSITE" id="PS51504">
    <property type="entry name" value="H15"/>
    <property type="match status" value="1"/>
</dbReference>
<evidence type="ECO:0000256" key="2">
    <source>
        <dbReference type="ARBA" id="ARBA00023125"/>
    </source>
</evidence>
<evidence type="ECO:0000259" key="5">
    <source>
        <dbReference type="PROSITE" id="PS51504"/>
    </source>
</evidence>
<keyword evidence="2" id="KW-0238">DNA-binding</keyword>
<dbReference type="GO" id="GO:0045910">
    <property type="term" value="P:negative regulation of DNA recombination"/>
    <property type="evidence" value="ECO:0007669"/>
    <property type="project" value="TreeGrafter"/>
</dbReference>
<dbReference type="PANTHER" id="PTHR11467:SF109">
    <property type="entry name" value="H15 DOMAIN-CONTAINING PROTEIN"/>
    <property type="match status" value="1"/>
</dbReference>
<keyword evidence="7" id="KW-1185">Reference proteome</keyword>
<dbReference type="GO" id="GO:0006334">
    <property type="term" value="P:nucleosome assembly"/>
    <property type="evidence" value="ECO:0007669"/>
    <property type="project" value="InterPro"/>
</dbReference>